<comment type="catalytic activity">
    <reaction evidence="4">
        <text>dTDP-4-dehydro-6-deoxy-alpha-D-glucose = dTDP-4-dehydro-beta-L-rhamnose</text>
        <dbReference type="Rhea" id="RHEA:16969"/>
        <dbReference type="ChEBI" id="CHEBI:57649"/>
        <dbReference type="ChEBI" id="CHEBI:62830"/>
        <dbReference type="EC" id="5.1.3.13"/>
    </reaction>
</comment>
<dbReference type="CDD" id="cd00438">
    <property type="entry name" value="cupin_RmlC"/>
    <property type="match status" value="1"/>
</dbReference>
<dbReference type="GO" id="GO:0008830">
    <property type="term" value="F:dTDP-4-dehydrorhamnose 3,5-epimerase activity"/>
    <property type="evidence" value="ECO:0007669"/>
    <property type="project" value="UniProtKB-UniRule"/>
</dbReference>
<accession>A0A5J6ZA70</accession>
<evidence type="ECO:0000313" key="6">
    <source>
        <dbReference type="Proteomes" id="UP000326711"/>
    </source>
</evidence>
<feature type="active site" description="Proton acceptor" evidence="2">
    <location>
        <position position="83"/>
    </location>
</feature>
<feature type="active site" description="Proton donor" evidence="2">
    <location>
        <position position="153"/>
    </location>
</feature>
<evidence type="ECO:0000256" key="4">
    <source>
        <dbReference type="RuleBase" id="RU364069"/>
    </source>
</evidence>
<dbReference type="EMBL" id="CP045032">
    <property type="protein sequence ID" value="QFQ03171.1"/>
    <property type="molecule type" value="Genomic_DNA"/>
</dbReference>
<dbReference type="NCBIfam" id="TIGR01221">
    <property type="entry name" value="rmlC"/>
    <property type="match status" value="1"/>
</dbReference>
<dbReference type="Proteomes" id="UP000326711">
    <property type="component" value="Chromosome"/>
</dbReference>
<dbReference type="RefSeq" id="WP_151903446.1">
    <property type="nucleotide sequence ID" value="NZ_CP045032.1"/>
</dbReference>
<comment type="pathway">
    <text evidence="4">Carbohydrate biosynthesis; dTDP-L-rhamnose biosynthesis.</text>
</comment>
<dbReference type="AlphaFoldDB" id="A0A5J6ZA70"/>
<dbReference type="InterPro" id="IPR000888">
    <property type="entry name" value="RmlC-like"/>
</dbReference>
<dbReference type="GO" id="GO:0000271">
    <property type="term" value="P:polysaccharide biosynthetic process"/>
    <property type="evidence" value="ECO:0007669"/>
    <property type="project" value="TreeGrafter"/>
</dbReference>
<proteinExistence type="inferred from homology"/>
<protein>
    <recommendedName>
        <fullName evidence="4">dTDP-4-dehydrorhamnose 3,5-epimerase</fullName>
        <ecNumber evidence="4">5.1.3.13</ecNumber>
    </recommendedName>
    <alternativeName>
        <fullName evidence="4">Thymidine diphospho-4-keto-rhamnose 3,5-epimerase</fullName>
    </alternativeName>
</protein>
<dbReference type="Gene3D" id="2.60.120.10">
    <property type="entry name" value="Jelly Rolls"/>
    <property type="match status" value="1"/>
</dbReference>
<comment type="subunit">
    <text evidence="4">Homodimer.</text>
</comment>
<organism evidence="5 6">
    <name type="scientific">Corynebacterium urogenitale</name>
    <dbReference type="NCBI Taxonomy" id="2487892"/>
    <lineage>
        <taxon>Bacteria</taxon>
        <taxon>Bacillati</taxon>
        <taxon>Actinomycetota</taxon>
        <taxon>Actinomycetes</taxon>
        <taxon>Mycobacteriales</taxon>
        <taxon>Corynebacteriaceae</taxon>
        <taxon>Corynebacterium</taxon>
    </lineage>
</organism>
<keyword evidence="4 5" id="KW-0413">Isomerase</keyword>
<dbReference type="GO" id="GO:0005829">
    <property type="term" value="C:cytosol"/>
    <property type="evidence" value="ECO:0007669"/>
    <property type="project" value="TreeGrafter"/>
</dbReference>
<dbReference type="UniPathway" id="UPA00124"/>
<evidence type="ECO:0000256" key="2">
    <source>
        <dbReference type="PIRSR" id="PIRSR600888-1"/>
    </source>
</evidence>
<keyword evidence="6" id="KW-1185">Reference proteome</keyword>
<reference evidence="6" key="1">
    <citation type="submission" date="2019-10" db="EMBL/GenBank/DDBJ databases">
        <title>Complete genome sequence of Corynebacterium urogenitalis DSM 108747, isolated from the genital tract of a cow.</title>
        <authorList>
            <person name="Ruckert C."/>
            <person name="Ballas P."/>
            <person name="Wagener K."/>
            <person name="Drillich M."/>
            <person name="Kaempfer P."/>
            <person name="Busse H.-J."/>
            <person name="Ehling-Schulz M."/>
        </authorList>
    </citation>
    <scope>NUCLEOTIDE SEQUENCE [LARGE SCALE GENOMIC DNA]</scope>
    <source>
        <strain evidence="6">LMM 1652</strain>
    </source>
</reference>
<gene>
    <name evidence="5" type="primary">rmlC</name>
    <name evidence="5" type="ORF">CUROG_09135</name>
</gene>
<name>A0A5J6ZA70_9CORY</name>
<evidence type="ECO:0000256" key="1">
    <source>
        <dbReference type="ARBA" id="ARBA00010154"/>
    </source>
</evidence>
<dbReference type="EC" id="5.1.3.13" evidence="4"/>
<dbReference type="GO" id="GO:0019305">
    <property type="term" value="P:dTDP-rhamnose biosynthetic process"/>
    <property type="evidence" value="ECO:0007669"/>
    <property type="project" value="UniProtKB-UniRule"/>
</dbReference>
<feature type="site" description="Participates in a stacking interaction with the thymidine ring of dTDP-4-oxo-6-deoxyglucose" evidence="3">
    <location>
        <position position="159"/>
    </location>
</feature>
<dbReference type="SUPFAM" id="SSF51182">
    <property type="entry name" value="RmlC-like cupins"/>
    <property type="match status" value="1"/>
</dbReference>
<dbReference type="OrthoDB" id="9800680at2"/>
<dbReference type="PANTHER" id="PTHR21047">
    <property type="entry name" value="DTDP-6-DEOXY-D-GLUCOSE-3,5 EPIMERASE"/>
    <property type="match status" value="1"/>
</dbReference>
<comment type="similarity">
    <text evidence="1 4">Belongs to the dTDP-4-dehydrorhamnose 3,5-epimerase family.</text>
</comment>
<sequence>MTESKGATSIDISDSLTTAEPGSIVNLPIQGAWVYTPRVFGDERGTFHEWFRAEQFTEHLGFPFVPAQANLSRSQKNVVRGIHLADVPPGQAKFVTCVAGSVRDVLVDLRKGSPTFGKHVVVELDDETNRGVYVPIGVGHGFVATSETATLSYLVTEAYNPEKEYGVDPFDATLDIDWGITKEQAVLSDKDAQAPSLKDIDPRLSTWNDARGWEKELRMGWEDAMADAEAWEEPEV</sequence>
<evidence type="ECO:0000256" key="3">
    <source>
        <dbReference type="PIRSR" id="PIRSR600888-3"/>
    </source>
</evidence>
<dbReference type="KEGG" id="cuo:CUROG_09135"/>
<comment type="function">
    <text evidence="4">Catalyzes the epimerization of the C3' and C5'positions of dTDP-6-deoxy-D-xylo-4-hexulose, forming dTDP-6-deoxy-L-lyxo-4-hexulose.</text>
</comment>
<dbReference type="Pfam" id="PF00908">
    <property type="entry name" value="dTDP_sugar_isom"/>
    <property type="match status" value="1"/>
</dbReference>
<evidence type="ECO:0000313" key="5">
    <source>
        <dbReference type="EMBL" id="QFQ03171.1"/>
    </source>
</evidence>
<dbReference type="InterPro" id="IPR014710">
    <property type="entry name" value="RmlC-like_jellyroll"/>
</dbReference>
<dbReference type="PANTHER" id="PTHR21047:SF2">
    <property type="entry name" value="THYMIDINE DIPHOSPHO-4-KETO-RHAMNOSE 3,5-EPIMERASE"/>
    <property type="match status" value="1"/>
</dbReference>
<dbReference type="InterPro" id="IPR011051">
    <property type="entry name" value="RmlC_Cupin_sf"/>
</dbReference>